<dbReference type="SMART" id="SM00342">
    <property type="entry name" value="HTH_ARAC"/>
    <property type="match status" value="1"/>
</dbReference>
<dbReference type="GO" id="GO:0043565">
    <property type="term" value="F:sequence-specific DNA binding"/>
    <property type="evidence" value="ECO:0007669"/>
    <property type="project" value="InterPro"/>
</dbReference>
<dbReference type="PROSITE" id="PS01124">
    <property type="entry name" value="HTH_ARAC_FAMILY_2"/>
    <property type="match status" value="1"/>
</dbReference>
<reference evidence="6" key="1">
    <citation type="submission" date="2022-04" db="EMBL/GenBank/DDBJ databases">
        <title>Mucilaginibacter sp. RS28 isolated from freshwater.</title>
        <authorList>
            <person name="Ko S.-R."/>
        </authorList>
    </citation>
    <scope>NUCLEOTIDE SEQUENCE</scope>
    <source>
        <strain evidence="6">RS28</strain>
    </source>
</reference>
<dbReference type="Gene3D" id="3.30.450.20">
    <property type="entry name" value="PAS domain"/>
    <property type="match status" value="1"/>
</dbReference>
<dbReference type="SUPFAM" id="SSF55785">
    <property type="entry name" value="PYP-like sensor domain (PAS domain)"/>
    <property type="match status" value="1"/>
</dbReference>
<sequence>MKAYGPFHFDLEHFFELTPDLMCVAGFDGFFKKINPAVSKTLGYTDAELYSRPINSFVHPEDQPVTAEKRKLIAEGIPLLNFENRYITKQGEIVWLTWTSVSVKKDQVVFAIAKDITAKKKLEEYRRLMHILGYLPEPKAYRTILKENIPTDQELASILEDEAAGHIYLSQESERWLGQFESLVRKHISDGEAMISRLALELGMSERQLHRRVKSILNVTPNKFIRVIRLQVAREAIASGKMRSITEIARRAGFSTPSYFRKLFKEGFSGRAEQWLGDNW</sequence>
<proteinExistence type="predicted"/>
<organism evidence="6 7">
    <name type="scientific">Mucilaginibacter straminoryzae</name>
    <dbReference type="NCBI Taxonomy" id="2932774"/>
    <lineage>
        <taxon>Bacteria</taxon>
        <taxon>Pseudomonadati</taxon>
        <taxon>Bacteroidota</taxon>
        <taxon>Sphingobacteriia</taxon>
        <taxon>Sphingobacteriales</taxon>
        <taxon>Sphingobacteriaceae</taxon>
        <taxon>Mucilaginibacter</taxon>
    </lineage>
</organism>
<dbReference type="PANTHER" id="PTHR43280">
    <property type="entry name" value="ARAC-FAMILY TRANSCRIPTIONAL REGULATOR"/>
    <property type="match status" value="1"/>
</dbReference>
<dbReference type="Pfam" id="PF12833">
    <property type="entry name" value="HTH_18"/>
    <property type="match status" value="1"/>
</dbReference>
<dbReference type="Pfam" id="PF08447">
    <property type="entry name" value="PAS_3"/>
    <property type="match status" value="1"/>
</dbReference>
<dbReference type="GO" id="GO:0003700">
    <property type="term" value="F:DNA-binding transcription factor activity"/>
    <property type="evidence" value="ECO:0007669"/>
    <property type="project" value="InterPro"/>
</dbReference>
<dbReference type="InterPro" id="IPR018060">
    <property type="entry name" value="HTH_AraC"/>
</dbReference>
<comment type="caution">
    <text evidence="6">The sequence shown here is derived from an EMBL/GenBank/DDBJ whole genome shotgun (WGS) entry which is preliminary data.</text>
</comment>
<keyword evidence="7" id="KW-1185">Reference proteome</keyword>
<dbReference type="CDD" id="cd00130">
    <property type="entry name" value="PAS"/>
    <property type="match status" value="1"/>
</dbReference>
<keyword evidence="2" id="KW-0238">DNA-binding</keyword>
<evidence type="ECO:0000256" key="2">
    <source>
        <dbReference type="ARBA" id="ARBA00023125"/>
    </source>
</evidence>
<dbReference type="AlphaFoldDB" id="A0A9X2BC70"/>
<dbReference type="PROSITE" id="PS50112">
    <property type="entry name" value="PAS"/>
    <property type="match status" value="1"/>
</dbReference>
<feature type="domain" description="PAS" evidence="5">
    <location>
        <begin position="11"/>
        <end position="77"/>
    </location>
</feature>
<evidence type="ECO:0000256" key="1">
    <source>
        <dbReference type="ARBA" id="ARBA00023015"/>
    </source>
</evidence>
<keyword evidence="1" id="KW-0805">Transcription regulation</keyword>
<dbReference type="InterPro" id="IPR013655">
    <property type="entry name" value="PAS_fold_3"/>
</dbReference>
<dbReference type="SUPFAM" id="SSF46689">
    <property type="entry name" value="Homeodomain-like"/>
    <property type="match status" value="1"/>
</dbReference>
<dbReference type="Proteomes" id="UP001139450">
    <property type="component" value="Unassembled WGS sequence"/>
</dbReference>
<dbReference type="SMART" id="SM00091">
    <property type="entry name" value="PAS"/>
    <property type="match status" value="1"/>
</dbReference>
<accession>A0A9X2BC70</accession>
<evidence type="ECO:0000259" key="5">
    <source>
        <dbReference type="PROSITE" id="PS50112"/>
    </source>
</evidence>
<dbReference type="NCBIfam" id="TIGR00229">
    <property type="entry name" value="sensory_box"/>
    <property type="match status" value="1"/>
</dbReference>
<name>A0A9X2BC70_9SPHI</name>
<dbReference type="EMBL" id="JALJEJ010000002">
    <property type="protein sequence ID" value="MCJ8208983.1"/>
    <property type="molecule type" value="Genomic_DNA"/>
</dbReference>
<evidence type="ECO:0000313" key="6">
    <source>
        <dbReference type="EMBL" id="MCJ8208983.1"/>
    </source>
</evidence>
<dbReference type="RefSeq" id="WP_245128817.1">
    <property type="nucleotide sequence ID" value="NZ_JALJEJ010000002.1"/>
</dbReference>
<feature type="domain" description="HTH araC/xylS-type" evidence="4">
    <location>
        <begin position="178"/>
        <end position="278"/>
    </location>
</feature>
<gene>
    <name evidence="6" type="ORF">MUY27_04630</name>
</gene>
<evidence type="ECO:0000259" key="4">
    <source>
        <dbReference type="PROSITE" id="PS01124"/>
    </source>
</evidence>
<dbReference type="PANTHER" id="PTHR43280:SF2">
    <property type="entry name" value="HTH-TYPE TRANSCRIPTIONAL REGULATOR EXSA"/>
    <property type="match status" value="1"/>
</dbReference>
<dbReference type="InterPro" id="IPR035965">
    <property type="entry name" value="PAS-like_dom_sf"/>
</dbReference>
<evidence type="ECO:0000313" key="7">
    <source>
        <dbReference type="Proteomes" id="UP001139450"/>
    </source>
</evidence>
<keyword evidence="3" id="KW-0804">Transcription</keyword>
<evidence type="ECO:0000256" key="3">
    <source>
        <dbReference type="ARBA" id="ARBA00023163"/>
    </source>
</evidence>
<dbReference type="InterPro" id="IPR009057">
    <property type="entry name" value="Homeodomain-like_sf"/>
</dbReference>
<dbReference type="InterPro" id="IPR000014">
    <property type="entry name" value="PAS"/>
</dbReference>
<protein>
    <submittedName>
        <fullName evidence="6">PAS domain S-box protein</fullName>
    </submittedName>
</protein>
<dbReference type="Gene3D" id="1.10.10.60">
    <property type="entry name" value="Homeodomain-like"/>
    <property type="match status" value="1"/>
</dbReference>